<feature type="transmembrane region" description="Helical" evidence="1">
    <location>
        <begin position="87"/>
        <end position="107"/>
    </location>
</feature>
<feature type="transmembrane region" description="Helical" evidence="1">
    <location>
        <begin position="217"/>
        <end position="240"/>
    </location>
</feature>
<gene>
    <name evidence="2" type="ORF">DBW98_01945</name>
</gene>
<feature type="transmembrane region" description="Helical" evidence="1">
    <location>
        <begin position="161"/>
        <end position="179"/>
    </location>
</feature>
<evidence type="ECO:0000313" key="2">
    <source>
        <dbReference type="EMBL" id="RCL38904.1"/>
    </source>
</evidence>
<organism evidence="2 3">
    <name type="scientific">SAR86 cluster bacterium</name>
    <dbReference type="NCBI Taxonomy" id="2030880"/>
    <lineage>
        <taxon>Bacteria</taxon>
        <taxon>Pseudomonadati</taxon>
        <taxon>Pseudomonadota</taxon>
        <taxon>Gammaproteobacteria</taxon>
        <taxon>SAR86 cluster</taxon>
    </lineage>
</organism>
<dbReference type="AlphaFoldDB" id="A0A368BPS5"/>
<accession>A0A368BPS5</accession>
<dbReference type="EMBL" id="QOPC01000007">
    <property type="protein sequence ID" value="RCL38904.1"/>
    <property type="molecule type" value="Genomic_DNA"/>
</dbReference>
<comment type="caution">
    <text evidence="2">The sequence shown here is derived from an EMBL/GenBank/DDBJ whole genome shotgun (WGS) entry which is preliminary data.</text>
</comment>
<feature type="transmembrane region" description="Helical" evidence="1">
    <location>
        <begin position="127"/>
        <end position="149"/>
    </location>
</feature>
<feature type="transmembrane region" description="Helical" evidence="1">
    <location>
        <begin position="366"/>
        <end position="388"/>
    </location>
</feature>
<feature type="transmembrane region" description="Helical" evidence="1">
    <location>
        <begin position="394"/>
        <end position="415"/>
    </location>
</feature>
<keyword evidence="1" id="KW-0812">Transmembrane</keyword>
<dbReference type="Proteomes" id="UP000253032">
    <property type="component" value="Unassembled WGS sequence"/>
</dbReference>
<feature type="transmembrane region" description="Helical" evidence="1">
    <location>
        <begin position="279"/>
        <end position="301"/>
    </location>
</feature>
<sequence>MNTLNTSSNNGIKWGPFTLRIPFIHIKFRAPEFLQGLVISGATAFAAAPLAMKLGLNFEEAVALSMVAGTFISAGPLIFGEPMAPGWVTPAVPIVMGALAAAGYYGVPSEGSDICVDGVCRYNPEAFQFMAAMCFEFTALILILGLTGWGKLLVEKIPNGLKAGIILGAALAAFYQVFYEDFDSYLLQPISMTVAIVLCVVTTFSNPFKKIASKNKFFEIIGSLGLLPGFLIAGMVAFLLGELTFNIEWGFKIPAIVSLIEKTSPFYIGLPSLQMYIDALPLVIIGYMLLFGDLVTATEVLKDAQKHRNDEILPIDLNRSHLSVGIRNLLASLINPFFPTQGALWTGVHVVVAEQWKKGHKHMPSIFDGIGSYYLMGIPFLYFTLPFVTLMQPLMVMALTLTLILTGFACAYVAMAIPKKNSEMATALLIAFFITFYSAWIGLLIGLLLTVFVDGLEEELA</sequence>
<reference evidence="2 3" key="1">
    <citation type="journal article" date="2018" name="Microbiome">
        <title>Fine metagenomic profile of the Mediterranean stratified and mixed water columns revealed by assembly and recruitment.</title>
        <authorList>
            <person name="Haro-Moreno J.M."/>
            <person name="Lopez-Perez M."/>
            <person name="De La Torre J.R."/>
            <person name="Picazo A."/>
            <person name="Camacho A."/>
            <person name="Rodriguez-Valera F."/>
        </authorList>
    </citation>
    <scope>NUCLEOTIDE SEQUENCE [LARGE SCALE GENOMIC DNA]</scope>
    <source>
        <strain evidence="2">MED-G84</strain>
    </source>
</reference>
<feature type="transmembrane region" description="Helical" evidence="1">
    <location>
        <begin position="185"/>
        <end position="205"/>
    </location>
</feature>
<feature type="transmembrane region" description="Helical" evidence="1">
    <location>
        <begin position="427"/>
        <end position="453"/>
    </location>
</feature>
<keyword evidence="1" id="KW-0472">Membrane</keyword>
<name>A0A368BPS5_9GAMM</name>
<evidence type="ECO:0000313" key="3">
    <source>
        <dbReference type="Proteomes" id="UP000253032"/>
    </source>
</evidence>
<proteinExistence type="predicted"/>
<feature type="transmembrane region" description="Helical" evidence="1">
    <location>
        <begin position="33"/>
        <end position="55"/>
    </location>
</feature>
<protein>
    <recommendedName>
        <fullName evidence="4">Xanthine/uracil/vitamin C permease</fullName>
    </recommendedName>
</protein>
<feature type="transmembrane region" description="Helical" evidence="1">
    <location>
        <begin position="61"/>
        <end position="80"/>
    </location>
</feature>
<evidence type="ECO:0000256" key="1">
    <source>
        <dbReference type="SAM" id="Phobius"/>
    </source>
</evidence>
<keyword evidence="1" id="KW-1133">Transmembrane helix</keyword>
<evidence type="ECO:0008006" key="4">
    <source>
        <dbReference type="Google" id="ProtNLM"/>
    </source>
</evidence>